<protein>
    <recommendedName>
        <fullName evidence="4">DUF4890 domain-containing protein</fullName>
    </recommendedName>
</protein>
<feature type="signal peptide" evidence="1">
    <location>
        <begin position="1"/>
        <end position="23"/>
    </location>
</feature>
<name>A0A2T8HFY3_9SPHI</name>
<feature type="chain" id="PRO_5015699081" description="DUF4890 domain-containing protein" evidence="1">
    <location>
        <begin position="24"/>
        <end position="119"/>
    </location>
</feature>
<evidence type="ECO:0008006" key="4">
    <source>
        <dbReference type="Google" id="ProtNLM"/>
    </source>
</evidence>
<dbReference type="Proteomes" id="UP000245627">
    <property type="component" value="Unassembled WGS sequence"/>
</dbReference>
<dbReference type="AlphaFoldDB" id="A0A2T8HFY3"/>
<evidence type="ECO:0000313" key="3">
    <source>
        <dbReference type="Proteomes" id="UP000245627"/>
    </source>
</evidence>
<evidence type="ECO:0000256" key="1">
    <source>
        <dbReference type="SAM" id="SignalP"/>
    </source>
</evidence>
<evidence type="ECO:0000313" key="2">
    <source>
        <dbReference type="EMBL" id="PVH24335.1"/>
    </source>
</evidence>
<dbReference type="EMBL" id="QDKG01000006">
    <property type="protein sequence ID" value="PVH24335.1"/>
    <property type="molecule type" value="Genomic_DNA"/>
</dbReference>
<sequence>MEIMKKLFLTGIGLLFAVTLTFAQSAESQEEARKKASELTERLQLTPEQQGSVHEIILDGYKQKDALKADKTITEEVKKERLKEGTKHSHNRIKEILTPEQKDRFENWVKEHKAKHKDH</sequence>
<keyword evidence="3" id="KW-1185">Reference proteome</keyword>
<gene>
    <name evidence="2" type="ORF">DC487_14730</name>
</gene>
<accession>A0A2T8HFY3</accession>
<comment type="caution">
    <text evidence="2">The sequence shown here is derived from an EMBL/GenBank/DDBJ whole genome shotgun (WGS) entry which is preliminary data.</text>
</comment>
<organism evidence="2 3">
    <name type="scientific">Sphingobacterium corticibacter</name>
    <dbReference type="NCBI Taxonomy" id="2171749"/>
    <lineage>
        <taxon>Bacteria</taxon>
        <taxon>Pseudomonadati</taxon>
        <taxon>Bacteroidota</taxon>
        <taxon>Sphingobacteriia</taxon>
        <taxon>Sphingobacteriales</taxon>
        <taxon>Sphingobacteriaceae</taxon>
        <taxon>Sphingobacterium</taxon>
    </lineage>
</organism>
<proteinExistence type="predicted"/>
<reference evidence="2 3" key="1">
    <citation type="submission" date="2018-04" db="EMBL/GenBank/DDBJ databases">
        <title>Sphingobacterium cortibacter sp. nov.</title>
        <authorList>
            <person name="Li Y."/>
        </authorList>
    </citation>
    <scope>NUCLEOTIDE SEQUENCE [LARGE SCALE GENOMIC DNA]</scope>
    <source>
        <strain evidence="2 3">2c-3</strain>
    </source>
</reference>
<keyword evidence="1" id="KW-0732">Signal</keyword>